<comment type="caution">
    <text evidence="2">The sequence shown here is derived from an EMBL/GenBank/DDBJ whole genome shotgun (WGS) entry which is preliminary data.</text>
</comment>
<evidence type="ECO:0000313" key="3">
    <source>
        <dbReference type="Proteomes" id="UP001066276"/>
    </source>
</evidence>
<dbReference type="Proteomes" id="UP001066276">
    <property type="component" value="Chromosome 2_1"/>
</dbReference>
<gene>
    <name evidence="2" type="ORF">NDU88_002269</name>
</gene>
<protein>
    <submittedName>
        <fullName evidence="2">Uncharacterized protein</fullName>
    </submittedName>
</protein>
<accession>A0AAV7VE16</accession>
<reference evidence="2" key="1">
    <citation type="journal article" date="2022" name="bioRxiv">
        <title>Sequencing and chromosome-scale assembly of the giantPleurodeles waltlgenome.</title>
        <authorList>
            <person name="Brown T."/>
            <person name="Elewa A."/>
            <person name="Iarovenko S."/>
            <person name="Subramanian E."/>
            <person name="Araus A.J."/>
            <person name="Petzold A."/>
            <person name="Susuki M."/>
            <person name="Suzuki K.-i.T."/>
            <person name="Hayashi T."/>
            <person name="Toyoda A."/>
            <person name="Oliveira C."/>
            <person name="Osipova E."/>
            <person name="Leigh N.D."/>
            <person name="Simon A."/>
            <person name="Yun M.H."/>
        </authorList>
    </citation>
    <scope>NUCLEOTIDE SEQUENCE</scope>
    <source>
        <strain evidence="2">20211129_DDA</strain>
        <tissue evidence="2">Liver</tissue>
    </source>
</reference>
<evidence type="ECO:0000256" key="1">
    <source>
        <dbReference type="SAM" id="MobiDB-lite"/>
    </source>
</evidence>
<feature type="compositionally biased region" description="Basic and acidic residues" evidence="1">
    <location>
        <begin position="47"/>
        <end position="59"/>
    </location>
</feature>
<keyword evidence="3" id="KW-1185">Reference proteome</keyword>
<organism evidence="2 3">
    <name type="scientific">Pleurodeles waltl</name>
    <name type="common">Iberian ribbed newt</name>
    <dbReference type="NCBI Taxonomy" id="8319"/>
    <lineage>
        <taxon>Eukaryota</taxon>
        <taxon>Metazoa</taxon>
        <taxon>Chordata</taxon>
        <taxon>Craniata</taxon>
        <taxon>Vertebrata</taxon>
        <taxon>Euteleostomi</taxon>
        <taxon>Amphibia</taxon>
        <taxon>Batrachia</taxon>
        <taxon>Caudata</taxon>
        <taxon>Salamandroidea</taxon>
        <taxon>Salamandridae</taxon>
        <taxon>Pleurodelinae</taxon>
        <taxon>Pleurodeles</taxon>
    </lineage>
</organism>
<dbReference type="AlphaFoldDB" id="A0AAV7VE16"/>
<dbReference type="EMBL" id="JANPWB010000003">
    <property type="protein sequence ID" value="KAJ1198428.1"/>
    <property type="molecule type" value="Genomic_DNA"/>
</dbReference>
<feature type="region of interest" description="Disordered" evidence="1">
    <location>
        <begin position="1"/>
        <end position="71"/>
    </location>
</feature>
<name>A0AAV7VE16_PLEWA</name>
<proteinExistence type="predicted"/>
<evidence type="ECO:0000313" key="2">
    <source>
        <dbReference type="EMBL" id="KAJ1198428.1"/>
    </source>
</evidence>
<feature type="compositionally biased region" description="Basic and acidic residues" evidence="1">
    <location>
        <begin position="1"/>
        <end position="14"/>
    </location>
</feature>
<sequence>MGGEHNASREEKTGRGGNASQAATRREGFASEPEEDTGPAAASQRTRGKEQSQGEHQDLEIGAEMSKGSCT</sequence>